<organism evidence="1 2">
    <name type="scientific">Streptomyces piniterrae</name>
    <dbReference type="NCBI Taxonomy" id="2571125"/>
    <lineage>
        <taxon>Bacteria</taxon>
        <taxon>Bacillati</taxon>
        <taxon>Actinomycetota</taxon>
        <taxon>Actinomycetes</taxon>
        <taxon>Kitasatosporales</taxon>
        <taxon>Streptomycetaceae</taxon>
        <taxon>Streptomyces</taxon>
    </lineage>
</organism>
<keyword evidence="2" id="KW-1185">Reference proteome</keyword>
<protein>
    <recommendedName>
        <fullName evidence="3">Ricin B lectin domain-containing protein</fullName>
    </recommendedName>
</protein>
<proteinExistence type="predicted"/>
<dbReference type="EMBL" id="SUMB01000003">
    <property type="protein sequence ID" value="TJZ55475.1"/>
    <property type="molecule type" value="Genomic_DNA"/>
</dbReference>
<dbReference type="RefSeq" id="WP_136739240.1">
    <property type="nucleotide sequence ID" value="NZ_SUMB01000003.1"/>
</dbReference>
<evidence type="ECO:0008006" key="3">
    <source>
        <dbReference type="Google" id="ProtNLM"/>
    </source>
</evidence>
<reference evidence="1 2" key="1">
    <citation type="submission" date="2019-04" db="EMBL/GenBank/DDBJ databases">
        <title>Streptomyces piniterrae sp. nov., a heliquinomycin-producing actinomycete isolated from rhizosphere soil of Pinus yunnanensis.</title>
        <authorList>
            <person name="Zhuang X."/>
            <person name="Zhao J."/>
        </authorList>
    </citation>
    <scope>NUCLEOTIDE SEQUENCE [LARGE SCALE GENOMIC DNA]</scope>
    <source>
        <strain evidence="2">jys28</strain>
    </source>
</reference>
<name>A0A4U0NM58_9ACTN</name>
<evidence type="ECO:0000313" key="2">
    <source>
        <dbReference type="Proteomes" id="UP000308697"/>
    </source>
</evidence>
<sequence>MRFEMPPPRYFPICLGAAEKGHRRKIVGTWTCWEFNSAWQLDPRPGGYYLVRNQLAEEKGWRDNCLTREKAAMYLGRCAEGDAVKWKFEYL</sequence>
<comment type="caution">
    <text evidence="1">The sequence shown here is derived from an EMBL/GenBank/DDBJ whole genome shotgun (WGS) entry which is preliminary data.</text>
</comment>
<accession>A0A4U0NM58</accession>
<dbReference type="Proteomes" id="UP000308697">
    <property type="component" value="Unassembled WGS sequence"/>
</dbReference>
<evidence type="ECO:0000313" key="1">
    <source>
        <dbReference type="EMBL" id="TJZ55475.1"/>
    </source>
</evidence>
<dbReference type="AlphaFoldDB" id="A0A4U0NM58"/>
<gene>
    <name evidence="1" type="ORF">FCH28_08940</name>
</gene>